<feature type="non-terminal residue" evidence="1">
    <location>
        <position position="1"/>
    </location>
</feature>
<dbReference type="AlphaFoldDB" id="A0A8S2U5E2"/>
<accession>A0A8S2U5E2</accession>
<evidence type="ECO:0000313" key="1">
    <source>
        <dbReference type="EMBL" id="CAF4316005.1"/>
    </source>
</evidence>
<comment type="caution">
    <text evidence="1">The sequence shown here is derived from an EMBL/GenBank/DDBJ whole genome shotgun (WGS) entry which is preliminary data.</text>
</comment>
<organism evidence="1 2">
    <name type="scientific">Rotaria magnacalcarata</name>
    <dbReference type="NCBI Taxonomy" id="392030"/>
    <lineage>
        <taxon>Eukaryota</taxon>
        <taxon>Metazoa</taxon>
        <taxon>Spiralia</taxon>
        <taxon>Gnathifera</taxon>
        <taxon>Rotifera</taxon>
        <taxon>Eurotatoria</taxon>
        <taxon>Bdelloidea</taxon>
        <taxon>Philodinida</taxon>
        <taxon>Philodinidae</taxon>
        <taxon>Rotaria</taxon>
    </lineage>
</organism>
<reference evidence="1" key="1">
    <citation type="submission" date="2021-02" db="EMBL/GenBank/DDBJ databases">
        <authorList>
            <person name="Nowell W R."/>
        </authorList>
    </citation>
    <scope>NUCLEOTIDE SEQUENCE</scope>
</reference>
<sequence>EFLYALDVPGGCPDEFLPIGDAKFIVSMIYNESAVSPGDITFIDASTGVPQSLSKGKSAFQNVNTHGFGRVESGSNFAADYIEPLSLTGTDTSKISFRNTVRYI</sequence>
<evidence type="ECO:0000313" key="2">
    <source>
        <dbReference type="Proteomes" id="UP000681720"/>
    </source>
</evidence>
<proteinExistence type="predicted"/>
<protein>
    <submittedName>
        <fullName evidence="1">Uncharacterized protein</fullName>
    </submittedName>
</protein>
<gene>
    <name evidence="1" type="ORF">GIL414_LOCUS26496</name>
</gene>
<name>A0A8S2U5E2_9BILA</name>
<dbReference type="Proteomes" id="UP000681720">
    <property type="component" value="Unassembled WGS sequence"/>
</dbReference>
<feature type="non-terminal residue" evidence="1">
    <location>
        <position position="104"/>
    </location>
</feature>
<dbReference type="EMBL" id="CAJOBJ010038999">
    <property type="protein sequence ID" value="CAF4316005.1"/>
    <property type="molecule type" value="Genomic_DNA"/>
</dbReference>